<accession>A0A5C3FF34</accession>
<dbReference type="Proteomes" id="UP000323386">
    <property type="component" value="Unassembled WGS sequence"/>
</dbReference>
<evidence type="ECO:0000313" key="2">
    <source>
        <dbReference type="EMBL" id="SPO42275.1"/>
    </source>
</evidence>
<dbReference type="AlphaFoldDB" id="A0A5C3FF34"/>
<protein>
    <submittedName>
        <fullName evidence="2">Uncharacterized protein</fullName>
    </submittedName>
</protein>
<sequence length="330" mass="37473">MAPRIQTFIDLYKNVDAVRRAKRYLQIKATKGDSRDNVELTALKYLMLVDHAVALDKKRSCQESNNRHMDCKKLTVNSYLLYKVVNNETFWLIPDVIFECEECTLNHYSCNVYFDMKDTNKTVLVNSKGIHGDFSVKRSGLANKRKPAYDHPAHKEPIFGWSTKQIRDYIHRLRVRKEAEINEQIHRRKRDQQRDLNTSGGIVSLVTNRRDAIRVMSDHFSAFSTATSSLLDTLYAKRSSLTAAPLVPVVDKRLFDGYVDVSMAHPAVSVIRTCPNPTKAVLLLTDPADTNSPALRERGSMEQGKNGHRIRGTGKRGVPNSGRSRCELPA</sequence>
<evidence type="ECO:0000313" key="3">
    <source>
        <dbReference type="Proteomes" id="UP000323386"/>
    </source>
</evidence>
<gene>
    <name evidence="2" type="ORF">PSFLO_07758</name>
</gene>
<evidence type="ECO:0000256" key="1">
    <source>
        <dbReference type="SAM" id="MobiDB-lite"/>
    </source>
</evidence>
<organism evidence="2 3">
    <name type="scientific">Pseudozyma flocculosa</name>
    <dbReference type="NCBI Taxonomy" id="84751"/>
    <lineage>
        <taxon>Eukaryota</taxon>
        <taxon>Fungi</taxon>
        <taxon>Dikarya</taxon>
        <taxon>Basidiomycota</taxon>
        <taxon>Ustilaginomycotina</taxon>
        <taxon>Ustilaginomycetes</taxon>
        <taxon>Ustilaginales</taxon>
        <taxon>Ustilaginaceae</taxon>
        <taxon>Pseudozyma</taxon>
    </lineage>
</organism>
<keyword evidence="3" id="KW-1185">Reference proteome</keyword>
<reference evidence="2 3" key="1">
    <citation type="submission" date="2018-03" db="EMBL/GenBank/DDBJ databases">
        <authorList>
            <person name="Guldener U."/>
        </authorList>
    </citation>
    <scope>NUCLEOTIDE SEQUENCE [LARGE SCALE GENOMIC DNA]</scope>
    <source>
        <strain evidence="2 3">DAOM196992</strain>
    </source>
</reference>
<proteinExistence type="predicted"/>
<dbReference type="EMBL" id="OOIP01000068">
    <property type="protein sequence ID" value="SPO42275.1"/>
    <property type="molecule type" value="Genomic_DNA"/>
</dbReference>
<name>A0A5C3FF34_9BASI</name>
<feature type="region of interest" description="Disordered" evidence="1">
    <location>
        <begin position="289"/>
        <end position="330"/>
    </location>
</feature>